<sequence length="181" mass="18885">MRHVAGFTLLEVLIAVLVLALGLTGGAAMQLHAMRTRHESALLSASLQIAVAMADRMRANAGQVPAIYLGVDYDAHAGAMPEAPGNLCRAESCNATDIARLDIHELVRQVHAALPAGRARICRDAQPYAAGRLRWECSGGADDPVVVKIGWRGKRADGTPAGEGRRGALPGVAIAVAGVQP</sequence>
<dbReference type="Pfam" id="PF22150">
    <property type="entry name" value="Tt1218-like"/>
    <property type="match status" value="1"/>
</dbReference>
<feature type="domain" description="Type IV pilin Tt1218-like" evidence="1">
    <location>
        <begin position="28"/>
        <end position="103"/>
    </location>
</feature>
<dbReference type="RefSeq" id="WP_137316777.1">
    <property type="nucleotide sequence ID" value="NZ_CP040017.1"/>
</dbReference>
<dbReference type="AlphaFoldDB" id="A0A4P8HYD3"/>
<evidence type="ECO:0000313" key="5">
    <source>
        <dbReference type="Proteomes" id="UP000584325"/>
    </source>
</evidence>
<protein>
    <submittedName>
        <fullName evidence="2">Type IV pilus assembly protein PilV</fullName>
    </submittedName>
    <submittedName>
        <fullName evidence="3">Type IV pilus modification protein PilV</fullName>
    </submittedName>
</protein>
<evidence type="ECO:0000313" key="2">
    <source>
        <dbReference type="EMBL" id="MBB3224137.1"/>
    </source>
</evidence>
<dbReference type="EMBL" id="JACHXS010000011">
    <property type="protein sequence ID" value="MBB3224137.1"/>
    <property type="molecule type" value="Genomic_DNA"/>
</dbReference>
<dbReference type="InterPro" id="IPR012902">
    <property type="entry name" value="N_methyl_site"/>
</dbReference>
<name>A0A4P8HYD3_9BURK</name>
<dbReference type="InterPro" id="IPR054402">
    <property type="entry name" value="Tt1218-like_dom"/>
</dbReference>
<proteinExistence type="predicted"/>
<evidence type="ECO:0000313" key="4">
    <source>
        <dbReference type="Proteomes" id="UP000298763"/>
    </source>
</evidence>
<reference evidence="2 5" key="2">
    <citation type="submission" date="2020-08" db="EMBL/GenBank/DDBJ databases">
        <title>Genomic Encyclopedia of Type Strains, Phase III (KMG-III): the genomes of soil and plant-associated and newly described type strains.</title>
        <authorList>
            <person name="Whitman W."/>
        </authorList>
    </citation>
    <scope>NUCLEOTIDE SEQUENCE [LARGE SCALE GENOMIC DNA]</scope>
    <source>
        <strain evidence="2 5">CECT 7753</strain>
    </source>
</reference>
<dbReference type="Proteomes" id="UP000584325">
    <property type="component" value="Unassembled WGS sequence"/>
</dbReference>
<dbReference type="Pfam" id="PF07963">
    <property type="entry name" value="N_methyl"/>
    <property type="match status" value="1"/>
</dbReference>
<dbReference type="Proteomes" id="UP000298763">
    <property type="component" value="Chromosome"/>
</dbReference>
<dbReference type="OrthoDB" id="8724817at2"/>
<dbReference type="NCBIfam" id="TIGR02523">
    <property type="entry name" value="type_IV_pilV"/>
    <property type="match status" value="1"/>
</dbReference>
<organism evidence="2 5">
    <name type="scientific">Pseudoduganella umbonata</name>
    <dbReference type="NCBI Taxonomy" id="864828"/>
    <lineage>
        <taxon>Bacteria</taxon>
        <taxon>Pseudomonadati</taxon>
        <taxon>Pseudomonadota</taxon>
        <taxon>Betaproteobacteria</taxon>
        <taxon>Burkholderiales</taxon>
        <taxon>Oxalobacteraceae</taxon>
        <taxon>Telluria group</taxon>
        <taxon>Pseudoduganella</taxon>
    </lineage>
</organism>
<accession>A0A4P8HYD3</accession>
<evidence type="ECO:0000259" key="1">
    <source>
        <dbReference type="Pfam" id="PF22150"/>
    </source>
</evidence>
<reference evidence="3 4" key="1">
    <citation type="submission" date="2019-05" db="EMBL/GenBank/DDBJ databases">
        <title>Draft Genome Sequences of Six Type Strains of the Genus Massilia.</title>
        <authorList>
            <person name="Miess H."/>
            <person name="Frediansyhah A."/>
            <person name="Gross H."/>
        </authorList>
    </citation>
    <scope>NUCLEOTIDE SEQUENCE [LARGE SCALE GENOMIC DNA]</scope>
    <source>
        <strain evidence="3 4">DSMZ 26121</strain>
    </source>
</reference>
<evidence type="ECO:0000313" key="3">
    <source>
        <dbReference type="EMBL" id="QCP14002.1"/>
    </source>
</evidence>
<dbReference type="InterPro" id="IPR013362">
    <property type="entry name" value="Pilus_4_PilV"/>
</dbReference>
<gene>
    <name evidence="3" type="primary">pilV</name>
    <name evidence="3" type="ORF">FCL38_28990</name>
    <name evidence="2" type="ORF">FHS02_004996</name>
</gene>
<keyword evidence="4" id="KW-1185">Reference proteome</keyword>
<dbReference type="NCBIfam" id="TIGR02532">
    <property type="entry name" value="IV_pilin_GFxxxE"/>
    <property type="match status" value="1"/>
</dbReference>
<dbReference type="EMBL" id="CP040017">
    <property type="protein sequence ID" value="QCP14002.1"/>
    <property type="molecule type" value="Genomic_DNA"/>
</dbReference>